<dbReference type="HOGENOM" id="CLU_2848412_0_0_0"/>
<dbReference type="STRING" id="309803.CTN_0027"/>
<dbReference type="GO" id="GO:0016740">
    <property type="term" value="F:transferase activity"/>
    <property type="evidence" value="ECO:0007669"/>
    <property type="project" value="UniProtKB-KW"/>
</dbReference>
<accession>B9KB07</accession>
<evidence type="ECO:0000313" key="1">
    <source>
        <dbReference type="EMBL" id="ACM22203.1"/>
    </source>
</evidence>
<gene>
    <name evidence="1" type="ordered locus">CTN_0027</name>
</gene>
<keyword evidence="2" id="KW-1185">Reference proteome</keyword>
<evidence type="ECO:0000313" key="2">
    <source>
        <dbReference type="Proteomes" id="UP000000445"/>
    </source>
</evidence>
<sequence length="65" mass="7661">MISFVLKILLKMLLVVMEKFREYYGVVFTSIRSLVREEQKHLSGSKDNPLLSREFLMKIQNNSVI</sequence>
<name>B9KB07_THENN</name>
<dbReference type="Proteomes" id="UP000000445">
    <property type="component" value="Chromosome"/>
</dbReference>
<dbReference type="EMBL" id="CP000916">
    <property type="protein sequence ID" value="ACM22203.1"/>
    <property type="molecule type" value="Genomic_DNA"/>
</dbReference>
<organism evidence="1 2">
    <name type="scientific">Thermotoga neapolitana (strain ATCC 49049 / DSM 4359 / NBRC 107923 / NS-E)</name>
    <dbReference type="NCBI Taxonomy" id="309803"/>
    <lineage>
        <taxon>Bacteria</taxon>
        <taxon>Thermotogati</taxon>
        <taxon>Thermotogota</taxon>
        <taxon>Thermotogae</taxon>
        <taxon>Thermotogales</taxon>
        <taxon>Thermotogaceae</taxon>
        <taxon>Thermotoga</taxon>
    </lineage>
</organism>
<keyword evidence="1" id="KW-0808">Transferase</keyword>
<dbReference type="KEGG" id="tna:CTN_0027"/>
<proteinExistence type="predicted"/>
<dbReference type="AlphaFoldDB" id="B9KB07"/>
<protein>
    <submittedName>
        <fullName evidence="1">Sugar transferase</fullName>
    </submittedName>
</protein>
<reference evidence="1 2" key="1">
    <citation type="journal article" date="2009" name="Biosci. Biotechnol. Biochem.">
        <title>WeGAS: a web-based microbial genome annotation system.</title>
        <authorList>
            <person name="Lee D."/>
            <person name="Seo H."/>
            <person name="Park C."/>
            <person name="Park K."/>
        </authorList>
    </citation>
    <scope>NUCLEOTIDE SEQUENCE [LARGE SCALE GENOMIC DNA]</scope>
    <source>
        <strain evidence="2">ATCC 49049 / DSM 4359 / NBRC 107923 / NS-E</strain>
    </source>
</reference>